<evidence type="ECO:0000256" key="5">
    <source>
        <dbReference type="SAM" id="SignalP"/>
    </source>
</evidence>
<dbReference type="HOGENOM" id="CLU_018354_1_0_1"/>
<dbReference type="EMBL" id="CP003004">
    <property type="protein sequence ID" value="AEO57295.1"/>
    <property type="molecule type" value="Genomic_DNA"/>
</dbReference>
<comment type="similarity">
    <text evidence="1">Belongs to the oxygen-dependent FAD-linked oxidoreductase family.</text>
</comment>
<dbReference type="PANTHER" id="PTHR42973">
    <property type="entry name" value="BINDING OXIDOREDUCTASE, PUTATIVE (AFU_ORTHOLOGUE AFUA_1G17690)-RELATED"/>
    <property type="match status" value="1"/>
</dbReference>
<feature type="domain" description="FAD-binding PCMH-type" evidence="6">
    <location>
        <begin position="64"/>
        <end position="225"/>
    </location>
</feature>
<gene>
    <name evidence="7" type="ORF">MYCTH_2126295</name>
</gene>
<keyword evidence="8" id="KW-1185">Reference proteome</keyword>
<dbReference type="Pfam" id="PF01565">
    <property type="entry name" value="FAD_binding_4"/>
    <property type="match status" value="1"/>
</dbReference>
<dbReference type="OrthoDB" id="2151789at2759"/>
<dbReference type="PANTHER" id="PTHR42973:SF13">
    <property type="entry name" value="FAD-BINDING PCMH-TYPE DOMAIN-CONTAINING PROTEIN"/>
    <property type="match status" value="1"/>
</dbReference>
<reference evidence="7 8" key="1">
    <citation type="journal article" date="2011" name="Nat. Biotechnol.">
        <title>Comparative genomic analysis of the thermophilic biomass-degrading fungi Myceliophthora thermophila and Thielavia terrestris.</title>
        <authorList>
            <person name="Berka R.M."/>
            <person name="Grigoriev I.V."/>
            <person name="Otillar R."/>
            <person name="Salamov A."/>
            <person name="Grimwood J."/>
            <person name="Reid I."/>
            <person name="Ishmael N."/>
            <person name="John T."/>
            <person name="Darmond C."/>
            <person name="Moisan M.-C."/>
            <person name="Henrissat B."/>
            <person name="Coutinho P.M."/>
            <person name="Lombard V."/>
            <person name="Natvig D.O."/>
            <person name="Lindquist E."/>
            <person name="Schmutz J."/>
            <person name="Lucas S."/>
            <person name="Harris P."/>
            <person name="Powlowski J."/>
            <person name="Bellemare A."/>
            <person name="Taylor D."/>
            <person name="Butler G."/>
            <person name="de Vries R.P."/>
            <person name="Allijn I.E."/>
            <person name="van den Brink J."/>
            <person name="Ushinsky S."/>
            <person name="Storms R."/>
            <person name="Powell A.J."/>
            <person name="Paulsen I.T."/>
            <person name="Elbourne L.D.H."/>
            <person name="Baker S.E."/>
            <person name="Magnuson J."/>
            <person name="LaBoissiere S."/>
            <person name="Clutterbuck A.J."/>
            <person name="Martinez D."/>
            <person name="Wogulis M."/>
            <person name="de Leon A.L."/>
            <person name="Rey M.W."/>
            <person name="Tsang A."/>
        </authorList>
    </citation>
    <scope>NUCLEOTIDE SEQUENCE [LARGE SCALE GENOMIC DNA]</scope>
    <source>
        <strain evidence="8">ATCC 42464 / BCRC 31852 / DSM 1799</strain>
    </source>
</reference>
<proteinExistence type="inferred from homology"/>
<organism evidence="7 8">
    <name type="scientific">Thermothelomyces thermophilus (strain ATCC 42464 / BCRC 31852 / DSM 1799)</name>
    <name type="common">Sporotrichum thermophile</name>
    <dbReference type="NCBI Taxonomy" id="573729"/>
    <lineage>
        <taxon>Eukaryota</taxon>
        <taxon>Fungi</taxon>
        <taxon>Dikarya</taxon>
        <taxon>Ascomycota</taxon>
        <taxon>Pezizomycotina</taxon>
        <taxon>Sordariomycetes</taxon>
        <taxon>Sordariomycetidae</taxon>
        <taxon>Sordariales</taxon>
        <taxon>Chaetomiaceae</taxon>
        <taxon>Thermothelomyces</taxon>
    </lineage>
</organism>
<dbReference type="InterPro" id="IPR036318">
    <property type="entry name" value="FAD-bd_PCMH-like_sf"/>
</dbReference>
<feature type="signal peptide" evidence="5">
    <location>
        <begin position="1"/>
        <end position="23"/>
    </location>
</feature>
<dbReference type="OMA" id="HTSNPGF"/>
<name>G2QCC0_THET4</name>
<dbReference type="GO" id="GO:0071949">
    <property type="term" value="F:FAD binding"/>
    <property type="evidence" value="ECO:0007669"/>
    <property type="project" value="InterPro"/>
</dbReference>
<evidence type="ECO:0000256" key="3">
    <source>
        <dbReference type="ARBA" id="ARBA00022827"/>
    </source>
</evidence>
<dbReference type="STRING" id="573729.G2QCC0"/>
<sequence>MARFPLLSALICILASALHVSAAISNYTAICNEIKDRVSQQSDVTYPIQGVTFSDRIHHWFDSSTEIPACVAEVGSVEDVSLVLQIVGASRTPFAVYSGGHASNVGFSSTKGVHITLRRFNQTQLSEDKTTVTIGFGQTWVDVFEALADSGVNVVGGRVPGPGIGGFTLGGGYSCDTVKTFNVVLPNGTITTASREHNSDLFFALKGGMNRFGIVTSAEFYTHPQPPEVWGGLRIYHASQVPALLNATERFASENRDPRASVLTSVDGTTAVGPTALGLFFYDGPEKPEIFNLFDGLSTISDSTGRKPFLDLIRGFPAEIVYNSPGHFCHVLDDWDHRTLPGDIAALPDLLHNMGKIAALHGATTINYDAQPFLQYGRHATPSAFPHSDSLFPFNLYFAWRNSSEDEFWYGKIHQTLDTLKRVATEEGIYREDFPDYPNYALSGTSAEKLYGETNAGRLRQIRDQIDPDRIMDLAGGFAL</sequence>
<evidence type="ECO:0000313" key="8">
    <source>
        <dbReference type="Proteomes" id="UP000007322"/>
    </source>
</evidence>
<dbReference type="InterPro" id="IPR016169">
    <property type="entry name" value="FAD-bd_PCMH_sub2"/>
</dbReference>
<dbReference type="eggNOG" id="KOG1231">
    <property type="taxonomic scope" value="Eukaryota"/>
</dbReference>
<dbReference type="InParanoid" id="G2QCC0"/>
<dbReference type="Gene3D" id="3.30.465.10">
    <property type="match status" value="1"/>
</dbReference>
<dbReference type="SUPFAM" id="SSF56176">
    <property type="entry name" value="FAD-binding/transporter-associated domain-like"/>
    <property type="match status" value="1"/>
</dbReference>
<dbReference type="InterPro" id="IPR016166">
    <property type="entry name" value="FAD-bd_PCMH"/>
</dbReference>
<dbReference type="InterPro" id="IPR006094">
    <property type="entry name" value="Oxid_FAD_bind_N"/>
</dbReference>
<dbReference type="PROSITE" id="PS51387">
    <property type="entry name" value="FAD_PCMH"/>
    <property type="match status" value="1"/>
</dbReference>
<keyword evidence="4" id="KW-0560">Oxidoreductase</keyword>
<protein>
    <recommendedName>
        <fullName evidence="6">FAD-binding PCMH-type domain-containing protein</fullName>
    </recommendedName>
</protein>
<evidence type="ECO:0000313" key="7">
    <source>
        <dbReference type="EMBL" id="AEO57295.1"/>
    </source>
</evidence>
<dbReference type="AlphaFoldDB" id="G2QCC0"/>
<dbReference type="GeneID" id="11512616"/>
<dbReference type="GO" id="GO:0016491">
    <property type="term" value="F:oxidoreductase activity"/>
    <property type="evidence" value="ECO:0007669"/>
    <property type="project" value="UniProtKB-KW"/>
</dbReference>
<feature type="chain" id="PRO_5003436158" description="FAD-binding PCMH-type domain-containing protein" evidence="5">
    <location>
        <begin position="24"/>
        <end position="480"/>
    </location>
</feature>
<dbReference type="VEuPathDB" id="FungiDB:MYCTH_2126295"/>
<evidence type="ECO:0000256" key="2">
    <source>
        <dbReference type="ARBA" id="ARBA00022630"/>
    </source>
</evidence>
<evidence type="ECO:0000256" key="1">
    <source>
        <dbReference type="ARBA" id="ARBA00005466"/>
    </source>
</evidence>
<evidence type="ECO:0000256" key="4">
    <source>
        <dbReference type="ARBA" id="ARBA00023002"/>
    </source>
</evidence>
<keyword evidence="3" id="KW-0274">FAD</keyword>
<dbReference type="KEGG" id="mtm:MYCTH_2126295"/>
<keyword evidence="2" id="KW-0285">Flavoprotein</keyword>
<keyword evidence="5" id="KW-0732">Signal</keyword>
<dbReference type="InterPro" id="IPR050416">
    <property type="entry name" value="FAD-linked_Oxidoreductase"/>
</dbReference>
<accession>G2QCC0</accession>
<evidence type="ECO:0000259" key="6">
    <source>
        <dbReference type="PROSITE" id="PS51387"/>
    </source>
</evidence>
<dbReference type="Proteomes" id="UP000007322">
    <property type="component" value="Chromosome 3"/>
</dbReference>
<dbReference type="RefSeq" id="XP_003662540.1">
    <property type="nucleotide sequence ID" value="XM_003662492.1"/>
</dbReference>